<name>A0A9K3D3A7_9EUKA</name>
<evidence type="ECO:0000313" key="1">
    <source>
        <dbReference type="EMBL" id="GIQ88006.1"/>
    </source>
</evidence>
<comment type="caution">
    <text evidence="1">The sequence shown here is derived from an EMBL/GenBank/DDBJ whole genome shotgun (WGS) entry which is preliminary data.</text>
</comment>
<keyword evidence="2" id="KW-1185">Reference proteome</keyword>
<sequence length="518" mass="52865">DSLVHAYVVGPVTVTDTLVVFSDSPLLFDVTFEGTLSVASLVADIGMTEQLTFNGPVLCADRTEDNDYSPDCSLSLLASSLVPLVVSFEGDPVPDSDGSVAYGVDVGSLSLQSDDTLVVAFHGDTRALDMSLVSPAGVYVDAYHTLEAHTLNVTSSDGEVKLWKTGALGTVSAPSTSLSLHGACTLAEATVDSMIVDSDVVSGTSLNILVGGTLQVQDGCSFTSDCVSSGPGSTYPSVSSVAGVSISADWLVVGTGVHMTGHGVALQGQSGIDLRGSLSLSVTSSLTPSSPVVSVSSGSGLVSIPMDSTIDIDVTVTAGTSQYPYGALSLTPSHADPLSGLSLSVSDAAAQSGLVLHTVDDTPLVLFTLDASVPCLSLPSVHVASTLSLTPGPSASLSLDQYRGSVSVHRGSVQIETDASVLFSGDTLVAQSVALSLGGLLVSIEDVSMPPGSVSLVDGSLHLPDGGSATHLDVKAVEYIHMHHWRVYAVKATPLASPSDCTLMMLNMEGGTYVDLMQ</sequence>
<evidence type="ECO:0000313" key="2">
    <source>
        <dbReference type="Proteomes" id="UP000265618"/>
    </source>
</evidence>
<feature type="non-terminal residue" evidence="1">
    <location>
        <position position="518"/>
    </location>
</feature>
<dbReference type="Proteomes" id="UP000265618">
    <property type="component" value="Unassembled WGS sequence"/>
</dbReference>
<proteinExistence type="predicted"/>
<gene>
    <name evidence="1" type="ORF">KIPB_010163</name>
</gene>
<feature type="non-terminal residue" evidence="1">
    <location>
        <position position="1"/>
    </location>
</feature>
<reference evidence="1 2" key="1">
    <citation type="journal article" date="2018" name="PLoS ONE">
        <title>The draft genome of Kipferlia bialata reveals reductive genome evolution in fornicate parasites.</title>
        <authorList>
            <person name="Tanifuji G."/>
            <person name="Takabayashi S."/>
            <person name="Kume K."/>
            <person name="Takagi M."/>
            <person name="Nakayama T."/>
            <person name="Kamikawa R."/>
            <person name="Inagaki Y."/>
            <person name="Hashimoto T."/>
        </authorList>
    </citation>
    <scope>NUCLEOTIDE SEQUENCE [LARGE SCALE GENOMIC DNA]</scope>
    <source>
        <strain evidence="1">NY0173</strain>
    </source>
</reference>
<dbReference type="EMBL" id="BDIP01003684">
    <property type="protein sequence ID" value="GIQ88006.1"/>
    <property type="molecule type" value="Genomic_DNA"/>
</dbReference>
<protein>
    <submittedName>
        <fullName evidence="1">Uncharacterized protein</fullName>
    </submittedName>
</protein>
<dbReference type="AlphaFoldDB" id="A0A9K3D3A7"/>
<organism evidence="1 2">
    <name type="scientific">Kipferlia bialata</name>
    <dbReference type="NCBI Taxonomy" id="797122"/>
    <lineage>
        <taxon>Eukaryota</taxon>
        <taxon>Metamonada</taxon>
        <taxon>Carpediemonas-like organisms</taxon>
        <taxon>Kipferlia</taxon>
    </lineage>
</organism>
<accession>A0A9K3D3A7</accession>